<keyword evidence="5" id="KW-0680">Restriction system</keyword>
<dbReference type="EMBL" id="CP001640">
    <property type="protein sequence ID" value="ACS26105.1"/>
    <property type="molecule type" value="Genomic_DNA"/>
</dbReference>
<evidence type="ECO:0000256" key="2">
    <source>
        <dbReference type="ARBA" id="ARBA00022603"/>
    </source>
</evidence>
<evidence type="ECO:0000256" key="1">
    <source>
        <dbReference type="ARBA" id="ARBA00011975"/>
    </source>
</evidence>
<dbReference type="GO" id="GO:0003886">
    <property type="term" value="F:DNA (cytosine-5-)-methyltransferase activity"/>
    <property type="evidence" value="ECO:0007669"/>
    <property type="project" value="UniProtKB-EC"/>
</dbReference>
<evidence type="ECO:0000313" key="8">
    <source>
        <dbReference type="EMBL" id="ACS26105.1"/>
    </source>
</evidence>
<name>C5DB32_GEOSW</name>
<evidence type="ECO:0000256" key="4">
    <source>
        <dbReference type="ARBA" id="ARBA00022691"/>
    </source>
</evidence>
<dbReference type="AlphaFoldDB" id="C5DB32"/>
<feature type="active site" evidence="6">
    <location>
        <position position="82"/>
    </location>
</feature>
<protein>
    <recommendedName>
        <fullName evidence="1">DNA (cytosine-5-)-methyltransferase</fullName>
        <ecNumber evidence="1">2.1.1.37</ecNumber>
    </recommendedName>
</protein>
<keyword evidence="2 6" id="KW-0489">Methyltransferase</keyword>
<dbReference type="InterPro" id="IPR001525">
    <property type="entry name" value="C5_MeTfrase"/>
</dbReference>
<dbReference type="REBASE" id="21031">
    <property type="entry name" value="M.GspWCHORF3472P"/>
</dbReference>
<dbReference type="GO" id="GO:0032259">
    <property type="term" value="P:methylation"/>
    <property type="evidence" value="ECO:0007669"/>
    <property type="project" value="UniProtKB-KW"/>
</dbReference>
<geneLocation type="plasmid" evidence="8">
    <name>pWCH7002</name>
</geneLocation>
<comment type="similarity">
    <text evidence="6 7">Belongs to the class I-like SAM-binding methyltransferase superfamily. C5-methyltransferase family.</text>
</comment>
<dbReference type="PROSITE" id="PS51679">
    <property type="entry name" value="SAM_MT_C5"/>
    <property type="match status" value="1"/>
</dbReference>
<dbReference type="InterPro" id="IPR031303">
    <property type="entry name" value="C5_meth_CS"/>
</dbReference>
<dbReference type="OrthoDB" id="9813719at2"/>
<proteinExistence type="inferred from homology"/>
<evidence type="ECO:0000256" key="5">
    <source>
        <dbReference type="ARBA" id="ARBA00022747"/>
    </source>
</evidence>
<dbReference type="KEGG" id="gwc:GWCH70_3472"/>
<reference evidence="8" key="1">
    <citation type="submission" date="2009-06" db="EMBL/GenBank/DDBJ databases">
        <title>Complete sequence of plasmid 2 of Geopacillus sp. WCH70.</title>
        <authorList>
            <consortium name="US DOE Joint Genome Institute"/>
            <person name="Lucas S."/>
            <person name="Copeland A."/>
            <person name="Lapidus A."/>
            <person name="Glavina del Rio T."/>
            <person name="Dalin E."/>
            <person name="Tice H."/>
            <person name="Bruce D."/>
            <person name="Goodwin L."/>
            <person name="Pitluck S."/>
            <person name="Chertkov O."/>
            <person name="Brettin T."/>
            <person name="Detter J.C."/>
            <person name="Han C."/>
            <person name="Larimer F."/>
            <person name="Land M."/>
            <person name="Hauser L."/>
            <person name="Kyrpides N."/>
            <person name="Mikhailova N."/>
            <person name="Brumm P."/>
            <person name="Mead D.A."/>
            <person name="Richardson P."/>
        </authorList>
    </citation>
    <scope>NUCLEOTIDE SEQUENCE [LARGE SCALE GENOMIC DNA]</scope>
    <source>
        <plasmid evidence="8">pWCH7002</plasmid>
        <plasmid evidence="8">WCH70</plasmid>
    </source>
</reference>
<dbReference type="PRINTS" id="PR00105">
    <property type="entry name" value="C5METTRFRASE"/>
</dbReference>
<dbReference type="NCBIfam" id="TIGR00675">
    <property type="entry name" value="dcm"/>
    <property type="match status" value="1"/>
</dbReference>
<keyword evidence="3 6" id="KW-0808">Transferase</keyword>
<keyword evidence="4 6" id="KW-0949">S-adenosyl-L-methionine</keyword>
<dbReference type="GO" id="GO:0009307">
    <property type="term" value="P:DNA restriction-modification system"/>
    <property type="evidence" value="ECO:0007669"/>
    <property type="project" value="UniProtKB-KW"/>
</dbReference>
<sequence>MANAISFFAGAGGLDLGIKRAGFNILLSVEIEETYCQTLRQNFEGLNVVCGDIMEYSRERVYQEAGLAEHEEVDLMIGGSPCQSFSTAGKRQAFADPRGQAMLKYADLVNEVRPRFFLLENVKGLLSAALKHRPLNQRGPGHPPLTEEEQPGSALEYLLERFGDYDVKIKLINAADYGVPQKRERVFIIGVRNDLNIQYEFPEPTHNEDGSDGKLPWVTVGEVLENLQVEEHHFIPYSKERLRFMKLIPKGGGNWRDLRAYGEEVVREAMGGAYYSGGGKVGFFRRIDSNKPSPTLLTSPAQKSTNLGHPFEDRPLSIEEYLAIQGFPPGFRVAGTLMQQYTQIGNAVPVPLAEILGASILERLRTLQTV</sequence>
<dbReference type="SUPFAM" id="SSF53335">
    <property type="entry name" value="S-adenosyl-L-methionine-dependent methyltransferases"/>
    <property type="match status" value="1"/>
</dbReference>
<dbReference type="GO" id="GO:0044027">
    <property type="term" value="P:negative regulation of gene expression via chromosomal CpG island methylation"/>
    <property type="evidence" value="ECO:0007669"/>
    <property type="project" value="TreeGrafter"/>
</dbReference>
<evidence type="ECO:0000256" key="7">
    <source>
        <dbReference type="RuleBase" id="RU000416"/>
    </source>
</evidence>
<gene>
    <name evidence="8" type="ordered locus">GWCH70_3472</name>
</gene>
<dbReference type="InterPro" id="IPR050390">
    <property type="entry name" value="C5-Methyltransferase"/>
</dbReference>
<dbReference type="HOGENOM" id="CLU_006958_2_0_9"/>
<accession>C5DB32</accession>
<evidence type="ECO:0000256" key="3">
    <source>
        <dbReference type="ARBA" id="ARBA00022679"/>
    </source>
</evidence>
<dbReference type="GO" id="GO:0003677">
    <property type="term" value="F:DNA binding"/>
    <property type="evidence" value="ECO:0007669"/>
    <property type="project" value="TreeGrafter"/>
</dbReference>
<dbReference type="InterPro" id="IPR029063">
    <property type="entry name" value="SAM-dependent_MTases_sf"/>
</dbReference>
<dbReference type="Gene3D" id="3.90.120.10">
    <property type="entry name" value="DNA Methylase, subunit A, domain 2"/>
    <property type="match status" value="1"/>
</dbReference>
<dbReference type="Pfam" id="PF00145">
    <property type="entry name" value="DNA_methylase"/>
    <property type="match status" value="1"/>
</dbReference>
<dbReference type="PROSITE" id="PS00095">
    <property type="entry name" value="C5_MTASE_2"/>
    <property type="match status" value="1"/>
</dbReference>
<dbReference type="Gene3D" id="3.40.50.150">
    <property type="entry name" value="Vaccinia Virus protein VP39"/>
    <property type="match status" value="1"/>
</dbReference>
<keyword evidence="8" id="KW-0614">Plasmid</keyword>
<dbReference type="EC" id="2.1.1.37" evidence="1"/>
<dbReference type="PANTHER" id="PTHR10629:SF52">
    <property type="entry name" value="DNA (CYTOSINE-5)-METHYLTRANSFERASE 1"/>
    <property type="match status" value="1"/>
</dbReference>
<dbReference type="eggNOG" id="COG0270">
    <property type="taxonomic scope" value="Bacteria"/>
</dbReference>
<organism evidence="8">
    <name type="scientific">Geobacillus sp. (strain WCH70)</name>
    <dbReference type="NCBI Taxonomy" id="471223"/>
    <lineage>
        <taxon>Bacteria</taxon>
        <taxon>Bacillati</taxon>
        <taxon>Bacillota</taxon>
        <taxon>Bacilli</taxon>
        <taxon>Bacillales</taxon>
        <taxon>Anoxybacillaceae</taxon>
        <taxon>Geobacillus</taxon>
    </lineage>
</organism>
<evidence type="ECO:0000256" key="6">
    <source>
        <dbReference type="PROSITE-ProRule" id="PRU01016"/>
    </source>
</evidence>
<dbReference type="PANTHER" id="PTHR10629">
    <property type="entry name" value="CYTOSINE-SPECIFIC METHYLTRANSFERASE"/>
    <property type="match status" value="1"/>
</dbReference>